<organism evidence="4 5">
    <name type="scientific">Kitasatospora viridis</name>
    <dbReference type="NCBI Taxonomy" id="281105"/>
    <lineage>
        <taxon>Bacteria</taxon>
        <taxon>Bacillati</taxon>
        <taxon>Actinomycetota</taxon>
        <taxon>Actinomycetes</taxon>
        <taxon>Kitasatosporales</taxon>
        <taxon>Streptomycetaceae</taxon>
        <taxon>Kitasatospora</taxon>
    </lineage>
</organism>
<dbReference type="SUPFAM" id="SSF55729">
    <property type="entry name" value="Acyl-CoA N-acyltransferases (Nat)"/>
    <property type="match status" value="1"/>
</dbReference>
<dbReference type="OrthoDB" id="9799092at2"/>
<protein>
    <submittedName>
        <fullName evidence="4">Acetyltransferase (GNAT) family protein</fullName>
    </submittedName>
</protein>
<accession>A0A561UA68</accession>
<dbReference type="PANTHER" id="PTHR43877">
    <property type="entry name" value="AMINOALKYLPHOSPHONATE N-ACETYLTRANSFERASE-RELATED-RELATED"/>
    <property type="match status" value="1"/>
</dbReference>
<keyword evidence="2" id="KW-0012">Acyltransferase</keyword>
<feature type="domain" description="N-acetyltransferase" evidence="3">
    <location>
        <begin position="3"/>
        <end position="183"/>
    </location>
</feature>
<dbReference type="PROSITE" id="PS51186">
    <property type="entry name" value="GNAT"/>
    <property type="match status" value="1"/>
</dbReference>
<evidence type="ECO:0000256" key="1">
    <source>
        <dbReference type="ARBA" id="ARBA00022679"/>
    </source>
</evidence>
<dbReference type="GO" id="GO:0016747">
    <property type="term" value="F:acyltransferase activity, transferring groups other than amino-acyl groups"/>
    <property type="evidence" value="ECO:0007669"/>
    <property type="project" value="InterPro"/>
</dbReference>
<evidence type="ECO:0000259" key="3">
    <source>
        <dbReference type="PROSITE" id="PS51186"/>
    </source>
</evidence>
<dbReference type="Proteomes" id="UP000317940">
    <property type="component" value="Unassembled WGS sequence"/>
</dbReference>
<name>A0A561UA68_9ACTN</name>
<keyword evidence="1 4" id="KW-0808">Transferase</keyword>
<dbReference type="Gene3D" id="3.40.630.30">
    <property type="match status" value="1"/>
</dbReference>
<dbReference type="InterPro" id="IPR050832">
    <property type="entry name" value="Bact_Acetyltransf"/>
</dbReference>
<gene>
    <name evidence="4" type="ORF">FHX73_1118</name>
</gene>
<evidence type="ECO:0000313" key="5">
    <source>
        <dbReference type="Proteomes" id="UP000317940"/>
    </source>
</evidence>
<evidence type="ECO:0000256" key="2">
    <source>
        <dbReference type="ARBA" id="ARBA00023315"/>
    </source>
</evidence>
<dbReference type="Pfam" id="PF00583">
    <property type="entry name" value="Acetyltransf_1"/>
    <property type="match status" value="1"/>
</dbReference>
<sequence length="188" mass="20427">MTHIIKTVPAEDWAKAKEIRLAALRDPIAHLAFLETLEQGLARPDEFWQDRARASAEGTSLRQFVAEAPDGEWLGTVTARVELPGDTSAFGGEPKAPQTHVVGVFLRPAARGAGIAEELLAAAVAWSWSLSEPRIERVRLFVHEENARAQALYRKAGFEPTGATVLVPADVPFREVELAVTRSLTPAG</sequence>
<dbReference type="InterPro" id="IPR016181">
    <property type="entry name" value="Acyl_CoA_acyltransferase"/>
</dbReference>
<dbReference type="InterPro" id="IPR000182">
    <property type="entry name" value="GNAT_dom"/>
</dbReference>
<dbReference type="RefSeq" id="WP_145902636.1">
    <property type="nucleotide sequence ID" value="NZ_BAAAMZ010000020.1"/>
</dbReference>
<reference evidence="4 5" key="1">
    <citation type="submission" date="2019-06" db="EMBL/GenBank/DDBJ databases">
        <title>Sequencing the genomes of 1000 actinobacteria strains.</title>
        <authorList>
            <person name="Klenk H.-P."/>
        </authorList>
    </citation>
    <scope>NUCLEOTIDE SEQUENCE [LARGE SCALE GENOMIC DNA]</scope>
    <source>
        <strain evidence="4 5">DSM 44826</strain>
    </source>
</reference>
<proteinExistence type="predicted"/>
<dbReference type="EMBL" id="VIWT01000001">
    <property type="protein sequence ID" value="TWF96254.1"/>
    <property type="molecule type" value="Genomic_DNA"/>
</dbReference>
<comment type="caution">
    <text evidence="4">The sequence shown here is derived from an EMBL/GenBank/DDBJ whole genome shotgun (WGS) entry which is preliminary data.</text>
</comment>
<keyword evidence="5" id="KW-1185">Reference proteome</keyword>
<dbReference type="AlphaFoldDB" id="A0A561UA68"/>
<evidence type="ECO:0000313" key="4">
    <source>
        <dbReference type="EMBL" id="TWF96254.1"/>
    </source>
</evidence>